<proteinExistence type="predicted"/>
<dbReference type="Pfam" id="PF25356">
    <property type="entry name" value="PH_trem"/>
    <property type="match status" value="1"/>
</dbReference>
<sequence>MYTGQRRSRTALLRNDAGQTIDRKTKQLLFYECDVYAIKQVVLRNGENFSEEGANQTFEKYGRKRHNRSVVYCLIDRMRFHRKDSFSLGPFRKQLSYREIKHFFVFPSNPSMFLLCVVDEYSRKRTYELYMCKPDDVNTICDLTYKASIDPQNILRHPASRERVSLDLRDEDKYDLDGNSPDNELQASPRAVLDNQLSGSSNSISRNTRDVPPTSSKSTLRDKWVSTIDLPSCSQREAELRSRHAASSLSLYKSDTRRRANTATTGTYSCYEGLDLISSLKDGQLRKQLHDQSFWTPSVQSHDRRRHKSRPRLEDTGKRIQASHVGRMTDNCEDYPVMNGQDYSPKLPNKYELSSLETKQNTTRDRIVIEYDMPRQQTMRNAVSMRNLKCADNVTYISYNSTFGTNISDNGPVYMYISRHPSQFDLSKLEDSPKSRYRRTDYPLQHNDFRLPVE</sequence>
<evidence type="ECO:0000259" key="2">
    <source>
        <dbReference type="Pfam" id="PF25356"/>
    </source>
</evidence>
<gene>
    <name evidence="3" type="ORF">CDAUBV1_LOCUS15456</name>
</gene>
<feature type="domain" description="Trematode PH-like" evidence="2">
    <location>
        <begin position="25"/>
        <end position="153"/>
    </location>
</feature>
<feature type="compositionally biased region" description="Basic and acidic residues" evidence="1">
    <location>
        <begin position="166"/>
        <end position="176"/>
    </location>
</feature>
<dbReference type="EMBL" id="CAXLJL010000711">
    <property type="protein sequence ID" value="CAL5140291.1"/>
    <property type="molecule type" value="Genomic_DNA"/>
</dbReference>
<dbReference type="Proteomes" id="UP001497525">
    <property type="component" value="Unassembled WGS sequence"/>
</dbReference>
<evidence type="ECO:0000313" key="4">
    <source>
        <dbReference type="Proteomes" id="UP001497525"/>
    </source>
</evidence>
<evidence type="ECO:0000256" key="1">
    <source>
        <dbReference type="SAM" id="MobiDB-lite"/>
    </source>
</evidence>
<feature type="compositionally biased region" description="Polar residues" evidence="1">
    <location>
        <begin position="195"/>
        <end position="206"/>
    </location>
</feature>
<name>A0AAV2TTE2_CALDB</name>
<dbReference type="InterPro" id="IPR057376">
    <property type="entry name" value="PH_trem"/>
</dbReference>
<dbReference type="AlphaFoldDB" id="A0AAV2TTE2"/>
<feature type="region of interest" description="Disordered" evidence="1">
    <location>
        <begin position="296"/>
        <end position="319"/>
    </location>
</feature>
<reference evidence="3" key="1">
    <citation type="submission" date="2024-06" db="EMBL/GenBank/DDBJ databases">
        <authorList>
            <person name="Liu X."/>
            <person name="Lenzi L."/>
            <person name="Haldenby T S."/>
            <person name="Uol C."/>
        </authorList>
    </citation>
    <scope>NUCLEOTIDE SEQUENCE</scope>
</reference>
<organism evidence="3 4">
    <name type="scientific">Calicophoron daubneyi</name>
    <name type="common">Rumen fluke</name>
    <name type="synonym">Paramphistomum daubneyi</name>
    <dbReference type="NCBI Taxonomy" id="300641"/>
    <lineage>
        <taxon>Eukaryota</taxon>
        <taxon>Metazoa</taxon>
        <taxon>Spiralia</taxon>
        <taxon>Lophotrochozoa</taxon>
        <taxon>Platyhelminthes</taxon>
        <taxon>Trematoda</taxon>
        <taxon>Digenea</taxon>
        <taxon>Plagiorchiida</taxon>
        <taxon>Pronocephalata</taxon>
        <taxon>Paramphistomoidea</taxon>
        <taxon>Paramphistomidae</taxon>
        <taxon>Calicophoron</taxon>
    </lineage>
</organism>
<comment type="caution">
    <text evidence="3">The sequence shown here is derived from an EMBL/GenBank/DDBJ whole genome shotgun (WGS) entry which is preliminary data.</text>
</comment>
<evidence type="ECO:0000313" key="3">
    <source>
        <dbReference type="EMBL" id="CAL5140291.1"/>
    </source>
</evidence>
<accession>A0AAV2TTE2</accession>
<feature type="region of interest" description="Disordered" evidence="1">
    <location>
        <begin position="166"/>
        <end position="220"/>
    </location>
</feature>
<protein>
    <recommendedName>
        <fullName evidence="2">Trematode PH-like domain-containing protein</fullName>
    </recommendedName>
</protein>